<dbReference type="InterPro" id="IPR001967">
    <property type="entry name" value="Peptidase_S11_N"/>
</dbReference>
<protein>
    <submittedName>
        <fullName evidence="5">D-alanyl-D-alanine carboxypeptidase</fullName>
    </submittedName>
</protein>
<reference evidence="5 6" key="1">
    <citation type="submission" date="2024-06" db="EMBL/GenBank/DDBJ databases">
        <authorList>
            <person name="Lee S.D."/>
        </authorList>
    </citation>
    <scope>NUCLEOTIDE SEQUENCE [LARGE SCALE GENOMIC DNA]</scope>
    <source>
        <strain evidence="5 6">N1-10</strain>
    </source>
</reference>
<keyword evidence="3" id="KW-0732">Signal</keyword>
<feature type="region of interest" description="Disordered" evidence="1">
    <location>
        <begin position="337"/>
        <end position="359"/>
    </location>
</feature>
<feature type="signal peptide" evidence="3">
    <location>
        <begin position="1"/>
        <end position="28"/>
    </location>
</feature>
<feature type="compositionally biased region" description="Low complexity" evidence="1">
    <location>
        <begin position="338"/>
        <end position="348"/>
    </location>
</feature>
<keyword evidence="2" id="KW-1133">Transmembrane helix</keyword>
<comment type="caution">
    <text evidence="5">The sequence shown here is derived from an EMBL/GenBank/DDBJ whole genome shotgun (WGS) entry which is preliminary data.</text>
</comment>
<feature type="transmembrane region" description="Helical" evidence="2">
    <location>
        <begin position="380"/>
        <end position="401"/>
    </location>
</feature>
<dbReference type="Proteomes" id="UP001592581">
    <property type="component" value="Unassembled WGS sequence"/>
</dbReference>
<dbReference type="Gene3D" id="3.40.710.10">
    <property type="entry name" value="DD-peptidase/beta-lactamase superfamily"/>
    <property type="match status" value="1"/>
</dbReference>
<evidence type="ECO:0000256" key="3">
    <source>
        <dbReference type="SAM" id="SignalP"/>
    </source>
</evidence>
<name>A0ABV6XJC3_9ACTN</name>
<keyword evidence="5" id="KW-0378">Hydrolase</keyword>
<sequence length="418" mass="42479">MHNDLRTAAVLCTVALTAGLVSLAPASAAPSPTASGTVTPRPPARMSTVGGERLGLSGVQVQLRAGAPALPAKLSALSWIVSDTTTGLVLAAKNAHWALPPASTLKTLFADTVLPKIPTRATHKVTDADLAGMGEGSSLVGVLPGQTYKVSDLWLGVFLRSGNDAVHVLASMNGGVAATVAQMQAQAVKLGAGDTHVVSPDGYDMPGQVSSAYDLSLFARDGMKNADFARYAGTWKAEFPGGPNTKGKPFEIDNTDRMLMGIDGVPRYDGLIGVKNGYTTNAGNTLVVAARRGGRTIMATLMNPQDHALNAVYTEAAELLDWGFAADGKVTPVGSLDAAAPKPSAAAKTGSGGDSVTAPSKAATAPVAAASSAGFGGMGWAGASGAGLVAVAVAAGGALLMRRRRYAAKRRRRALPRV</sequence>
<keyword evidence="2" id="KW-0472">Membrane</keyword>
<feature type="domain" description="Peptidase S11 D-alanyl-D-alanine carboxypeptidase A N-terminal" evidence="4">
    <location>
        <begin position="71"/>
        <end position="304"/>
    </location>
</feature>
<dbReference type="SUPFAM" id="SSF56601">
    <property type="entry name" value="beta-lactamase/transpeptidase-like"/>
    <property type="match status" value="1"/>
</dbReference>
<keyword evidence="2" id="KW-0812">Transmembrane</keyword>
<evidence type="ECO:0000259" key="4">
    <source>
        <dbReference type="Pfam" id="PF00768"/>
    </source>
</evidence>
<dbReference type="GO" id="GO:0004180">
    <property type="term" value="F:carboxypeptidase activity"/>
    <property type="evidence" value="ECO:0007669"/>
    <property type="project" value="UniProtKB-KW"/>
</dbReference>
<dbReference type="EMBL" id="JBEUKS010000002">
    <property type="protein sequence ID" value="MFC1438287.1"/>
    <property type="molecule type" value="Genomic_DNA"/>
</dbReference>
<evidence type="ECO:0000313" key="5">
    <source>
        <dbReference type="EMBL" id="MFC1438287.1"/>
    </source>
</evidence>
<dbReference type="RefSeq" id="WP_380563810.1">
    <property type="nucleotide sequence ID" value="NZ_JBEUKS010000002.1"/>
</dbReference>
<evidence type="ECO:0000256" key="2">
    <source>
        <dbReference type="SAM" id="Phobius"/>
    </source>
</evidence>
<evidence type="ECO:0000256" key="1">
    <source>
        <dbReference type="SAM" id="MobiDB-lite"/>
    </source>
</evidence>
<keyword evidence="5" id="KW-0645">Protease</keyword>
<proteinExistence type="predicted"/>
<feature type="chain" id="PRO_5045416085" evidence="3">
    <location>
        <begin position="29"/>
        <end position="418"/>
    </location>
</feature>
<evidence type="ECO:0000313" key="6">
    <source>
        <dbReference type="Proteomes" id="UP001592581"/>
    </source>
</evidence>
<dbReference type="Pfam" id="PF00768">
    <property type="entry name" value="Peptidase_S11"/>
    <property type="match status" value="1"/>
</dbReference>
<keyword evidence="6" id="KW-1185">Reference proteome</keyword>
<dbReference type="PANTHER" id="PTHR21581:SF33">
    <property type="entry name" value="D-ALANYL-D-ALANINE CARBOXYPEPTIDASE DACB"/>
    <property type="match status" value="1"/>
</dbReference>
<keyword evidence="5" id="KW-0121">Carboxypeptidase</keyword>
<dbReference type="PANTHER" id="PTHR21581">
    <property type="entry name" value="D-ALANYL-D-ALANINE CARBOXYPEPTIDASE"/>
    <property type="match status" value="1"/>
</dbReference>
<accession>A0ABV6XJC3</accession>
<dbReference type="InterPro" id="IPR012338">
    <property type="entry name" value="Beta-lactam/transpept-like"/>
</dbReference>
<organism evidence="5 6">
    <name type="scientific">Streptacidiphilus jeojiensis</name>
    <dbReference type="NCBI Taxonomy" id="3229225"/>
    <lineage>
        <taxon>Bacteria</taxon>
        <taxon>Bacillati</taxon>
        <taxon>Actinomycetota</taxon>
        <taxon>Actinomycetes</taxon>
        <taxon>Kitasatosporales</taxon>
        <taxon>Streptomycetaceae</taxon>
        <taxon>Streptacidiphilus</taxon>
    </lineage>
</organism>
<gene>
    <name evidence="5" type="ORF">ABUW04_08460</name>
</gene>